<gene>
    <name evidence="1" type="ORF">N482_02420</name>
</gene>
<evidence type="ECO:0000313" key="1">
    <source>
        <dbReference type="EMBL" id="KZN46115.1"/>
    </source>
</evidence>
<reference evidence="1 2" key="1">
    <citation type="submission" date="2013-07" db="EMBL/GenBank/DDBJ databases">
        <title>Comparative Genomic and Metabolomic Analysis of Twelve Strains of Pseudoalteromonas luteoviolacea.</title>
        <authorList>
            <person name="Vynne N.G."/>
            <person name="Mansson M."/>
            <person name="Gram L."/>
        </authorList>
    </citation>
    <scope>NUCLEOTIDE SEQUENCE [LARGE SCALE GENOMIC DNA]</scope>
    <source>
        <strain evidence="1 2">NCIMB 1942</strain>
    </source>
</reference>
<organism evidence="1 2">
    <name type="scientific">Pseudoalteromonas luteoviolacea NCIMB 1942</name>
    <dbReference type="NCBI Taxonomy" id="1365253"/>
    <lineage>
        <taxon>Bacteria</taxon>
        <taxon>Pseudomonadati</taxon>
        <taxon>Pseudomonadota</taxon>
        <taxon>Gammaproteobacteria</taxon>
        <taxon>Alteromonadales</taxon>
        <taxon>Pseudoalteromonadaceae</taxon>
        <taxon>Pseudoalteromonas</taxon>
    </lineage>
</organism>
<dbReference type="AlphaFoldDB" id="A0A167B3G8"/>
<dbReference type="Proteomes" id="UP000076587">
    <property type="component" value="Unassembled WGS sequence"/>
</dbReference>
<dbReference type="RefSeq" id="WP_063377685.1">
    <property type="nucleotide sequence ID" value="NZ_AUXT01000172.1"/>
</dbReference>
<dbReference type="PATRIC" id="fig|1365253.3.peg.3143"/>
<comment type="caution">
    <text evidence="1">The sequence shown here is derived from an EMBL/GenBank/DDBJ whole genome shotgun (WGS) entry which is preliminary data.</text>
</comment>
<accession>A0A167B3G8</accession>
<evidence type="ECO:0000313" key="2">
    <source>
        <dbReference type="Proteomes" id="UP000076587"/>
    </source>
</evidence>
<sequence length="68" mass="7409">MTGEETAKLNISIPDIETQTSVTFTATDNQGAVAIEEHQVSIIALPNVFTEITLPQQAQSLKSVRRLL</sequence>
<proteinExistence type="predicted"/>
<protein>
    <recommendedName>
        <fullName evidence="3">Bacterial Ig-like domain-containing protein</fullName>
    </recommendedName>
</protein>
<name>A0A167B3G8_9GAMM</name>
<dbReference type="EMBL" id="AUXT01000172">
    <property type="protein sequence ID" value="KZN46115.1"/>
    <property type="molecule type" value="Genomic_DNA"/>
</dbReference>
<evidence type="ECO:0008006" key="3">
    <source>
        <dbReference type="Google" id="ProtNLM"/>
    </source>
</evidence>